<dbReference type="PROSITE" id="PS50003">
    <property type="entry name" value="PH_DOMAIN"/>
    <property type="match status" value="1"/>
</dbReference>
<dbReference type="InterPro" id="IPR001849">
    <property type="entry name" value="PH_domain"/>
</dbReference>
<dbReference type="PANTHER" id="PTHR31941:SF16">
    <property type="entry name" value="PHOSPHATIDYLINOSITOL 4,5-BISPHOSPHATE-BINDING PROTEIN SLM1-RELATED"/>
    <property type="match status" value="1"/>
</dbReference>
<feature type="compositionally biased region" description="Polar residues" evidence="3">
    <location>
        <begin position="888"/>
        <end position="899"/>
    </location>
</feature>
<dbReference type="SMART" id="SM00233">
    <property type="entry name" value="PH"/>
    <property type="match status" value="1"/>
</dbReference>
<keyword evidence="2" id="KW-0175">Coiled coil</keyword>
<dbReference type="Pfam" id="PF20399">
    <property type="entry name" value="PH_20"/>
    <property type="match status" value="1"/>
</dbReference>
<evidence type="ECO:0000313" key="6">
    <source>
        <dbReference type="Proteomes" id="UP000310066"/>
    </source>
</evidence>
<protein>
    <recommendedName>
        <fullName evidence="4">PH domain-containing protein</fullName>
    </recommendedName>
</protein>
<dbReference type="SUPFAM" id="SSF50729">
    <property type="entry name" value="PH domain-like"/>
    <property type="match status" value="1"/>
</dbReference>
<feature type="compositionally biased region" description="Polar residues" evidence="3">
    <location>
        <begin position="840"/>
        <end position="851"/>
    </location>
</feature>
<proteinExistence type="predicted"/>
<dbReference type="Pfam" id="PF20400">
    <property type="entry name" value="BAR_4"/>
    <property type="match status" value="1"/>
</dbReference>
<gene>
    <name evidence="5" type="ORF">B0A54_07373</name>
</gene>
<dbReference type="Gene3D" id="2.30.29.30">
    <property type="entry name" value="Pleckstrin-homology domain (PH domain)/Phosphotyrosine-binding domain (PTB)"/>
    <property type="match status" value="1"/>
</dbReference>
<dbReference type="EMBL" id="NAJP01000022">
    <property type="protein sequence ID" value="TKA42532.1"/>
    <property type="molecule type" value="Genomic_DNA"/>
</dbReference>
<dbReference type="CDD" id="cd13311">
    <property type="entry name" value="PH_Slm1"/>
    <property type="match status" value="1"/>
</dbReference>
<dbReference type="InterPro" id="IPR046868">
    <property type="entry name" value="BAR_4"/>
</dbReference>
<feature type="domain" description="PH" evidence="4">
    <location>
        <begin position="416"/>
        <end position="521"/>
    </location>
</feature>
<dbReference type="InterPro" id="IPR043453">
    <property type="entry name" value="Slm1_PH"/>
</dbReference>
<dbReference type="STRING" id="329885.A0A4U0V2T4"/>
<feature type="region of interest" description="Disordered" evidence="3">
    <location>
        <begin position="578"/>
        <end position="663"/>
    </location>
</feature>
<comment type="caution">
    <text evidence="5">The sequence shown here is derived from an EMBL/GenBank/DDBJ whole genome shotgun (WGS) entry which is preliminary data.</text>
</comment>
<name>A0A4U0V2T4_9PEZI</name>
<feature type="region of interest" description="Disordered" evidence="3">
    <location>
        <begin position="807"/>
        <end position="866"/>
    </location>
</feature>
<accession>A0A4U0V2T4</accession>
<feature type="region of interest" description="Disordered" evidence="3">
    <location>
        <begin position="765"/>
        <end position="789"/>
    </location>
</feature>
<evidence type="ECO:0000313" key="5">
    <source>
        <dbReference type="EMBL" id="TKA42532.1"/>
    </source>
</evidence>
<feature type="compositionally biased region" description="Low complexity" evidence="3">
    <location>
        <begin position="718"/>
        <end position="735"/>
    </location>
</feature>
<feature type="region of interest" description="Disordered" evidence="3">
    <location>
        <begin position="712"/>
        <end position="752"/>
    </location>
</feature>
<feature type="compositionally biased region" description="Polar residues" evidence="3">
    <location>
        <begin position="37"/>
        <end position="50"/>
    </location>
</feature>
<dbReference type="Proteomes" id="UP000310066">
    <property type="component" value="Unassembled WGS sequence"/>
</dbReference>
<dbReference type="InterPro" id="IPR046869">
    <property type="entry name" value="SLM1/RGC1-like_PH"/>
</dbReference>
<evidence type="ECO:0000256" key="3">
    <source>
        <dbReference type="SAM" id="MobiDB-lite"/>
    </source>
</evidence>
<keyword evidence="1" id="KW-0597">Phosphoprotein</keyword>
<feature type="compositionally biased region" description="Low complexity" evidence="3">
    <location>
        <begin position="595"/>
        <end position="611"/>
    </location>
</feature>
<feature type="region of interest" description="Disordered" evidence="3">
    <location>
        <begin position="533"/>
        <end position="563"/>
    </location>
</feature>
<dbReference type="AlphaFoldDB" id="A0A4U0V2T4"/>
<evidence type="ECO:0000256" key="2">
    <source>
        <dbReference type="SAM" id="Coils"/>
    </source>
</evidence>
<organism evidence="5 6">
    <name type="scientific">Friedmanniomyces endolithicus</name>
    <dbReference type="NCBI Taxonomy" id="329885"/>
    <lineage>
        <taxon>Eukaryota</taxon>
        <taxon>Fungi</taxon>
        <taxon>Dikarya</taxon>
        <taxon>Ascomycota</taxon>
        <taxon>Pezizomycotina</taxon>
        <taxon>Dothideomycetes</taxon>
        <taxon>Dothideomycetidae</taxon>
        <taxon>Mycosphaerellales</taxon>
        <taxon>Teratosphaeriaceae</taxon>
        <taxon>Friedmanniomyces</taxon>
    </lineage>
</organism>
<feature type="region of interest" description="Disordered" evidence="3">
    <location>
        <begin position="885"/>
        <end position="914"/>
    </location>
</feature>
<dbReference type="PANTHER" id="PTHR31941">
    <property type="entry name" value="CYTOSKELETAL SIGNALING PROTEIN SLM1"/>
    <property type="match status" value="1"/>
</dbReference>
<evidence type="ECO:0000256" key="1">
    <source>
        <dbReference type="ARBA" id="ARBA00022553"/>
    </source>
</evidence>
<sequence length="942" mass="102625">MSAHYGSVPNPTEAALARGYGTHPNTGISDFALGNPSAANPSPLAQSVQQPHGAFRDDYDPSQQGSSVTGDGDYGMDRSQSTASTAVPAQAPSRSNTLKKKASMRRTGSLKHRSSKRSLTAPGSIKGASGAQHQDKEYNSIFYTPIPTQGTPTEVLANRFQAWRQLLKSLISYFREVQNSYDARSKAVHKVQGVISGITNPSVFLTENGLGDATRILDDYHKHSIAEANKSRNIENDVIGALTGLRSDLGQKIKEIKSLSGDFKNTVDKEKEGTKREVEKLQEALQHVDHEDGSATGKMDPFIVKLGVDKLVERQVDEENYLHRAYLNLESSGRELESIVVGEIQKAYNALAGILKREADDAYNVVEGLRGGPISLPKDQEWLQFVLHDPHFVDPNLPLRRIVDIDYPGKHNPAATEVRAGMLERKSKYLKSYTPGWYVLSPTHLHEFKSADKIYTQPPVMSLYLLDQKLGSKSEVGSSSNKFMLKGKQSGRGHAGHNWVFRAETHDTMLAWYEDIRVLTESSGEARNAFVRQHARSVSGTSERGTVSSDGFEDDEADAEPYSADAASLAEANPMLHSRAQRPQPGGRFPSDLQVPRAVPVSPSSAGSSDAEVASAGALPGSAQQEYERSGQNPYKLDGVSAGTRTVSDYEPGPETATYGYRDETPVLAQQQLPIRSSIPGSSQAQQYAYPNQYAAPDSQQRNMAPMPTQFQERSYAQQPDIQQPVQQQPISRQPAPQQPIFRQPAPQQQHPPVYQQAPFLQPATYHPQQPQQPQQPEQPFLGDSEAAGAGAGMMGAEYWRNQRNQAAVREGVPEQSAPRGEPAAMPAQPREREVERFGNNGNQTAFSSNRGAEAPTPGILPATTFGGFNEPAAFSNKAAVSEPVFGSGTQDTNTSTATPGLGGLERQGAHETGRFFPSIVRHDTNMSISALHVPGEYPKRG</sequence>
<feature type="compositionally biased region" description="Polar residues" evidence="3">
    <location>
        <begin position="78"/>
        <end position="96"/>
    </location>
</feature>
<feature type="coiled-coil region" evidence="2">
    <location>
        <begin position="264"/>
        <end position="291"/>
    </location>
</feature>
<feature type="region of interest" description="Disordered" evidence="3">
    <location>
        <begin position="1"/>
        <end position="133"/>
    </location>
</feature>
<evidence type="ECO:0000259" key="4">
    <source>
        <dbReference type="PROSITE" id="PS50003"/>
    </source>
</evidence>
<feature type="compositionally biased region" description="Polar residues" evidence="3">
    <location>
        <begin position="536"/>
        <end position="549"/>
    </location>
</feature>
<feature type="compositionally biased region" description="Basic residues" evidence="3">
    <location>
        <begin position="97"/>
        <end position="116"/>
    </location>
</feature>
<dbReference type="OrthoDB" id="5598057at2759"/>
<feature type="compositionally biased region" description="Polar residues" evidence="3">
    <location>
        <begin position="622"/>
        <end position="633"/>
    </location>
</feature>
<feature type="compositionally biased region" description="Low complexity" evidence="3">
    <location>
        <begin position="768"/>
        <end position="780"/>
    </location>
</feature>
<dbReference type="InterPro" id="IPR011993">
    <property type="entry name" value="PH-like_dom_sf"/>
</dbReference>
<reference evidence="5 6" key="1">
    <citation type="submission" date="2017-03" db="EMBL/GenBank/DDBJ databases">
        <title>Genomes of endolithic fungi from Antarctica.</title>
        <authorList>
            <person name="Coleine C."/>
            <person name="Masonjones S."/>
            <person name="Stajich J.E."/>
        </authorList>
    </citation>
    <scope>NUCLEOTIDE SEQUENCE [LARGE SCALE GENOMIC DNA]</scope>
    <source>
        <strain evidence="5 6">CCFEE 5311</strain>
    </source>
</reference>